<accession>A0A367IMU5</accession>
<comment type="caution">
    <text evidence="2">The sequence shown here is derived from an EMBL/GenBank/DDBJ whole genome shotgun (WGS) entry which is preliminary data.</text>
</comment>
<reference evidence="2 3" key="1">
    <citation type="journal article" date="2018" name="G3 (Bethesda)">
        <title>Phylogenetic and Phylogenomic Definition of Rhizopus Species.</title>
        <authorList>
            <person name="Gryganskyi A.P."/>
            <person name="Golan J."/>
            <person name="Dolatabadi S."/>
            <person name="Mondo S."/>
            <person name="Robb S."/>
            <person name="Idnurm A."/>
            <person name="Muszewska A."/>
            <person name="Steczkiewicz K."/>
            <person name="Masonjones S."/>
            <person name="Liao H.L."/>
            <person name="Gajdeczka M.T."/>
            <person name="Anike F."/>
            <person name="Vuek A."/>
            <person name="Anishchenko I.M."/>
            <person name="Voigt K."/>
            <person name="de Hoog G.S."/>
            <person name="Smith M.E."/>
            <person name="Heitman J."/>
            <person name="Vilgalys R."/>
            <person name="Stajich J.E."/>
        </authorList>
    </citation>
    <scope>NUCLEOTIDE SEQUENCE [LARGE SCALE GENOMIC DNA]</scope>
    <source>
        <strain evidence="2 3">LSU 92-RS-03</strain>
    </source>
</reference>
<name>A0A367IMU5_RHIST</name>
<feature type="non-terminal residue" evidence="2">
    <location>
        <position position="247"/>
    </location>
</feature>
<dbReference type="Proteomes" id="UP000253551">
    <property type="component" value="Unassembled WGS sequence"/>
</dbReference>
<dbReference type="EMBL" id="PJQM01006853">
    <property type="protein sequence ID" value="RCH78995.1"/>
    <property type="molecule type" value="Genomic_DNA"/>
</dbReference>
<dbReference type="AlphaFoldDB" id="A0A367IMU5"/>
<dbReference type="OrthoDB" id="10304510at2759"/>
<feature type="non-terminal residue" evidence="2">
    <location>
        <position position="1"/>
    </location>
</feature>
<evidence type="ECO:0000313" key="2">
    <source>
        <dbReference type="EMBL" id="RCH78995.1"/>
    </source>
</evidence>
<evidence type="ECO:0000313" key="3">
    <source>
        <dbReference type="Proteomes" id="UP000253551"/>
    </source>
</evidence>
<sequence length="247" mass="26698">QGRIEFSRLFIQFSTINMIKIFSFTVLSAFVFSGIQAASLADFTEIGLGGKCSLSSKVRCDSSTVCQNGICIYRSTVVSRSVHCDQLLSVRGYHGPVLSVGNYCFAENKCDGLYHALTVDVDLLKADSLCEQYGNYCAPKPSGSTKGHGLITHLLDCGLGDCDKQDEANMEEQSDSTKGHGLLSHLLDCGSDECVKQDAASMEEESPKQQEEETSNPPGSTKGHGLLTHLLDCDSECDKQDATSTEK</sequence>
<keyword evidence="3" id="KW-1185">Reference proteome</keyword>
<gene>
    <name evidence="2" type="ORF">CU098_005648</name>
</gene>
<proteinExistence type="predicted"/>
<feature type="region of interest" description="Disordered" evidence="1">
    <location>
        <begin position="198"/>
        <end position="227"/>
    </location>
</feature>
<evidence type="ECO:0000256" key="1">
    <source>
        <dbReference type="SAM" id="MobiDB-lite"/>
    </source>
</evidence>
<organism evidence="2 3">
    <name type="scientific">Rhizopus stolonifer</name>
    <name type="common">Rhizopus nigricans</name>
    <dbReference type="NCBI Taxonomy" id="4846"/>
    <lineage>
        <taxon>Eukaryota</taxon>
        <taxon>Fungi</taxon>
        <taxon>Fungi incertae sedis</taxon>
        <taxon>Mucoromycota</taxon>
        <taxon>Mucoromycotina</taxon>
        <taxon>Mucoromycetes</taxon>
        <taxon>Mucorales</taxon>
        <taxon>Mucorineae</taxon>
        <taxon>Rhizopodaceae</taxon>
        <taxon>Rhizopus</taxon>
    </lineage>
</organism>
<protein>
    <submittedName>
        <fullName evidence="2">Uncharacterized protein</fullName>
    </submittedName>
</protein>